<proteinExistence type="predicted"/>
<dbReference type="AlphaFoldDB" id="A0A0A9GND8"/>
<sequence>MSCKMQQCHFITKLHVSSISLLNSMYNFLIGKLG</sequence>
<name>A0A0A9GND8_ARUDO</name>
<protein>
    <submittedName>
        <fullName evidence="1">Uncharacterized protein</fullName>
    </submittedName>
</protein>
<reference evidence="1" key="1">
    <citation type="submission" date="2014-09" db="EMBL/GenBank/DDBJ databases">
        <authorList>
            <person name="Magalhaes I.L.F."/>
            <person name="Oliveira U."/>
            <person name="Santos F.R."/>
            <person name="Vidigal T.H.D.A."/>
            <person name="Brescovit A.D."/>
            <person name="Santos A.J."/>
        </authorList>
    </citation>
    <scope>NUCLEOTIDE SEQUENCE</scope>
    <source>
        <tissue evidence="1">Shoot tissue taken approximately 20 cm above the soil surface</tissue>
    </source>
</reference>
<dbReference type="EMBL" id="GBRH01175728">
    <property type="protein sequence ID" value="JAE22168.1"/>
    <property type="molecule type" value="Transcribed_RNA"/>
</dbReference>
<accession>A0A0A9GND8</accession>
<reference evidence="1" key="2">
    <citation type="journal article" date="2015" name="Data Brief">
        <title>Shoot transcriptome of the giant reed, Arundo donax.</title>
        <authorList>
            <person name="Barrero R.A."/>
            <person name="Guerrero F.D."/>
            <person name="Moolhuijzen P."/>
            <person name="Goolsby J.A."/>
            <person name="Tidwell J."/>
            <person name="Bellgard S.E."/>
            <person name="Bellgard M.I."/>
        </authorList>
    </citation>
    <scope>NUCLEOTIDE SEQUENCE</scope>
    <source>
        <tissue evidence="1">Shoot tissue taken approximately 20 cm above the soil surface</tissue>
    </source>
</reference>
<organism evidence="1">
    <name type="scientific">Arundo donax</name>
    <name type="common">Giant reed</name>
    <name type="synonym">Donax arundinaceus</name>
    <dbReference type="NCBI Taxonomy" id="35708"/>
    <lineage>
        <taxon>Eukaryota</taxon>
        <taxon>Viridiplantae</taxon>
        <taxon>Streptophyta</taxon>
        <taxon>Embryophyta</taxon>
        <taxon>Tracheophyta</taxon>
        <taxon>Spermatophyta</taxon>
        <taxon>Magnoliopsida</taxon>
        <taxon>Liliopsida</taxon>
        <taxon>Poales</taxon>
        <taxon>Poaceae</taxon>
        <taxon>PACMAD clade</taxon>
        <taxon>Arundinoideae</taxon>
        <taxon>Arundineae</taxon>
        <taxon>Arundo</taxon>
    </lineage>
</organism>
<evidence type="ECO:0000313" key="1">
    <source>
        <dbReference type="EMBL" id="JAE22168.1"/>
    </source>
</evidence>